<keyword evidence="3" id="KW-1185">Reference proteome</keyword>
<dbReference type="RefSeq" id="WP_206986318.1">
    <property type="nucleotide sequence ID" value="NZ_JAFLQZ010000018.1"/>
</dbReference>
<evidence type="ECO:0000256" key="1">
    <source>
        <dbReference type="SAM" id="Phobius"/>
    </source>
</evidence>
<protein>
    <submittedName>
        <fullName evidence="2">Tetratricopeptide repeat protein</fullName>
    </submittedName>
</protein>
<organism evidence="2 3">
    <name type="scientific">Hymenobacter telluris</name>
    <dbReference type="NCBI Taxonomy" id="2816474"/>
    <lineage>
        <taxon>Bacteria</taxon>
        <taxon>Pseudomonadati</taxon>
        <taxon>Bacteroidota</taxon>
        <taxon>Cytophagia</taxon>
        <taxon>Cytophagales</taxon>
        <taxon>Hymenobacteraceae</taxon>
        <taxon>Hymenobacter</taxon>
    </lineage>
</organism>
<feature type="transmembrane region" description="Helical" evidence="1">
    <location>
        <begin position="91"/>
        <end position="110"/>
    </location>
</feature>
<accession>A0A939F087</accession>
<sequence length="261" mass="29727">MDLRPYLDELERFADGQLSEAEQDAFEQRLAQDEELSAAYAAYEQFTADLRWVAGHETLRLRLRNLDKRLDERQTALTNLKTRTQAARMRWSWLVAGLVLALGVAAWFLFRPQPLDAEQAWTHYYVPDPGLSETEAQRTSNPLLVQAMRQYRDGHYSAALHSLRRIPASTLGDDTLLYYTGVMLLRQNEAGAARSYLTRATQQPASVLANKARYHLAMAQLRTGEWLQARATLQSIAANTQNPYWVEAQAALQAPELFSRD</sequence>
<dbReference type="AlphaFoldDB" id="A0A939F087"/>
<proteinExistence type="predicted"/>
<dbReference type="InterPro" id="IPR011990">
    <property type="entry name" value="TPR-like_helical_dom_sf"/>
</dbReference>
<evidence type="ECO:0000313" key="2">
    <source>
        <dbReference type="EMBL" id="MBO0360377.1"/>
    </source>
</evidence>
<keyword evidence="1" id="KW-0812">Transmembrane</keyword>
<comment type="caution">
    <text evidence="2">The sequence shown here is derived from an EMBL/GenBank/DDBJ whole genome shotgun (WGS) entry which is preliminary data.</text>
</comment>
<evidence type="ECO:0000313" key="3">
    <source>
        <dbReference type="Proteomes" id="UP000664144"/>
    </source>
</evidence>
<keyword evidence="1" id="KW-0472">Membrane</keyword>
<dbReference type="EMBL" id="JAFLQZ010000018">
    <property type="protein sequence ID" value="MBO0360377.1"/>
    <property type="molecule type" value="Genomic_DNA"/>
</dbReference>
<dbReference type="Gene3D" id="1.25.40.10">
    <property type="entry name" value="Tetratricopeptide repeat domain"/>
    <property type="match status" value="1"/>
</dbReference>
<reference evidence="2" key="1">
    <citation type="submission" date="2021-03" db="EMBL/GenBank/DDBJ databases">
        <authorList>
            <person name="Kim M.K."/>
        </authorList>
    </citation>
    <scope>NUCLEOTIDE SEQUENCE</scope>
    <source>
        <strain evidence="2">BT186</strain>
    </source>
</reference>
<name>A0A939F087_9BACT</name>
<dbReference type="SUPFAM" id="SSF48452">
    <property type="entry name" value="TPR-like"/>
    <property type="match status" value="1"/>
</dbReference>
<keyword evidence="1" id="KW-1133">Transmembrane helix</keyword>
<gene>
    <name evidence="2" type="ORF">J0X19_20620</name>
</gene>
<dbReference type="Proteomes" id="UP000664144">
    <property type="component" value="Unassembled WGS sequence"/>
</dbReference>